<keyword evidence="1" id="KW-1133">Transmembrane helix</keyword>
<evidence type="ECO:0000313" key="2">
    <source>
        <dbReference type="EMBL" id="GIG32209.1"/>
    </source>
</evidence>
<name>A0ABQ4D928_9CELL</name>
<reference evidence="2 3" key="1">
    <citation type="submission" date="2021-01" db="EMBL/GenBank/DDBJ databases">
        <title>Whole genome shotgun sequence of Cellulomonas oligotrophica NBRC 109435.</title>
        <authorList>
            <person name="Komaki H."/>
            <person name="Tamura T."/>
        </authorList>
    </citation>
    <scope>NUCLEOTIDE SEQUENCE [LARGE SCALE GENOMIC DNA]</scope>
    <source>
        <strain evidence="2 3">NBRC 109435</strain>
    </source>
</reference>
<comment type="caution">
    <text evidence="2">The sequence shown here is derived from an EMBL/GenBank/DDBJ whole genome shotgun (WGS) entry which is preliminary data.</text>
</comment>
<organism evidence="2 3">
    <name type="scientific">Cellulomonas oligotrophica</name>
    <dbReference type="NCBI Taxonomy" id="931536"/>
    <lineage>
        <taxon>Bacteria</taxon>
        <taxon>Bacillati</taxon>
        <taxon>Actinomycetota</taxon>
        <taxon>Actinomycetes</taxon>
        <taxon>Micrococcales</taxon>
        <taxon>Cellulomonadaceae</taxon>
        <taxon>Cellulomonas</taxon>
    </lineage>
</organism>
<evidence type="ECO:0008006" key="4">
    <source>
        <dbReference type="Google" id="ProtNLM"/>
    </source>
</evidence>
<feature type="transmembrane region" description="Helical" evidence="1">
    <location>
        <begin position="61"/>
        <end position="79"/>
    </location>
</feature>
<dbReference type="EMBL" id="BONN01000003">
    <property type="protein sequence ID" value="GIG32209.1"/>
    <property type="molecule type" value="Genomic_DNA"/>
</dbReference>
<dbReference type="Proteomes" id="UP000618382">
    <property type="component" value="Unassembled WGS sequence"/>
</dbReference>
<protein>
    <recommendedName>
        <fullName evidence="4">YcxB-like protein domain-containing protein</fullName>
    </recommendedName>
</protein>
<keyword evidence="3" id="KW-1185">Reference proteome</keyword>
<accession>A0ABQ4D928</accession>
<feature type="transmembrane region" description="Helical" evidence="1">
    <location>
        <begin position="37"/>
        <end position="55"/>
    </location>
</feature>
<evidence type="ECO:0000313" key="3">
    <source>
        <dbReference type="Proteomes" id="UP000618382"/>
    </source>
</evidence>
<keyword evidence="1" id="KW-0812">Transmembrane</keyword>
<sequence length="164" mass="17800">MRGMDHADDRELVTCTPEGDLARQAARALVGEMLRTGWWMLPVGLVVIALAAYAVVREPVVVAVLLAVAVAVTVPFTFWDTARRIRRLAPEGAYAAQLRATELWLRTPLGESSVAYRAFSRVRRSGDVVLLRQRGTSVTFVVPAGLFPGGLLDELRARTDAAAG</sequence>
<evidence type="ECO:0000256" key="1">
    <source>
        <dbReference type="SAM" id="Phobius"/>
    </source>
</evidence>
<proteinExistence type="predicted"/>
<keyword evidence="1" id="KW-0472">Membrane</keyword>
<gene>
    <name evidence="2" type="ORF">Col01nite_13680</name>
</gene>